<evidence type="ECO:0000256" key="1">
    <source>
        <dbReference type="ARBA" id="ARBA00001166"/>
    </source>
</evidence>
<evidence type="ECO:0000256" key="11">
    <source>
        <dbReference type="SAM" id="MobiDB-lite"/>
    </source>
</evidence>
<evidence type="ECO:0000256" key="6">
    <source>
        <dbReference type="ARBA" id="ARBA00023235"/>
    </source>
</evidence>
<keyword evidence="14" id="KW-1185">Reference proteome</keyword>
<feature type="binding site" evidence="10">
    <location>
        <position position="160"/>
    </location>
    <ligand>
        <name>substrate</name>
    </ligand>
</feature>
<protein>
    <submittedName>
        <fullName evidence="13">tRNA pseudouridine synthase A, mitochondrial</fullName>
    </submittedName>
</protein>
<comment type="catalytic activity">
    <reaction evidence="1">
        <text>a uridine in mRNA = a pseudouridine in mRNA</text>
        <dbReference type="Rhea" id="RHEA:56644"/>
        <dbReference type="Rhea" id="RHEA-COMP:14658"/>
        <dbReference type="Rhea" id="RHEA-COMP:14659"/>
        <dbReference type="ChEBI" id="CHEBI:65314"/>
        <dbReference type="ChEBI" id="CHEBI:65315"/>
    </reaction>
</comment>
<keyword evidence="5" id="KW-0819">tRNA processing</keyword>
<dbReference type="NCBIfam" id="TIGR00071">
    <property type="entry name" value="hisT_truA"/>
    <property type="match status" value="1"/>
</dbReference>
<feature type="domain" description="Pseudouridine synthase I TruA alpha/beta" evidence="12">
    <location>
        <begin position="210"/>
        <end position="315"/>
    </location>
</feature>
<dbReference type="Gene3D" id="3.30.70.660">
    <property type="entry name" value="Pseudouridine synthase I, catalytic domain, C-terminal subdomain"/>
    <property type="match status" value="1"/>
</dbReference>
<feature type="region of interest" description="Disordered" evidence="11">
    <location>
        <begin position="1"/>
        <end position="40"/>
    </location>
</feature>
<dbReference type="Proteomes" id="UP001431209">
    <property type="component" value="Unassembled WGS sequence"/>
</dbReference>
<dbReference type="GO" id="GO:0031119">
    <property type="term" value="P:tRNA pseudouridine synthesis"/>
    <property type="evidence" value="ECO:0007669"/>
    <property type="project" value="InterPro"/>
</dbReference>
<comment type="caution">
    <text evidence="13">The sequence shown here is derived from an EMBL/GenBank/DDBJ whole genome shotgun (WGS) entry which is preliminary data.</text>
</comment>
<dbReference type="InterPro" id="IPR020097">
    <property type="entry name" value="PsdUridine_synth_TruA_a/b_dom"/>
</dbReference>
<dbReference type="AlphaFoldDB" id="A0AAW2YTQ4"/>
<evidence type="ECO:0000256" key="4">
    <source>
        <dbReference type="ARBA" id="ARBA00022664"/>
    </source>
</evidence>
<dbReference type="FunFam" id="3.30.70.580:FF:000002">
    <property type="entry name" value="tRNA pseudouridine synthase"/>
    <property type="match status" value="1"/>
</dbReference>
<comment type="subcellular location">
    <subcellularLocation>
        <location evidence="2">Nucleus</location>
    </subcellularLocation>
</comment>
<dbReference type="InterPro" id="IPR020094">
    <property type="entry name" value="TruA/RsuA/RluB/E/F_N"/>
</dbReference>
<comment type="similarity">
    <text evidence="3">Belongs to the tRNA pseudouridine synthase TruA family.</text>
</comment>
<evidence type="ECO:0000259" key="12">
    <source>
        <dbReference type="Pfam" id="PF01416"/>
    </source>
</evidence>
<dbReference type="GO" id="GO:0009982">
    <property type="term" value="F:pseudouridine synthase activity"/>
    <property type="evidence" value="ECO:0007669"/>
    <property type="project" value="InterPro"/>
</dbReference>
<evidence type="ECO:0000256" key="8">
    <source>
        <dbReference type="ARBA" id="ARBA00036943"/>
    </source>
</evidence>
<evidence type="ECO:0000256" key="5">
    <source>
        <dbReference type="ARBA" id="ARBA00022694"/>
    </source>
</evidence>
<evidence type="ECO:0000256" key="10">
    <source>
        <dbReference type="PIRSR" id="PIRSR641708-2"/>
    </source>
</evidence>
<evidence type="ECO:0000256" key="7">
    <source>
        <dbReference type="ARBA" id="ARBA00023242"/>
    </source>
</evidence>
<dbReference type="InterPro" id="IPR001406">
    <property type="entry name" value="PsdUridine_synth_TruA"/>
</dbReference>
<evidence type="ECO:0000256" key="9">
    <source>
        <dbReference type="PIRSR" id="PIRSR641708-1"/>
    </source>
</evidence>
<dbReference type="GO" id="GO:0003723">
    <property type="term" value="F:RNA binding"/>
    <property type="evidence" value="ECO:0007669"/>
    <property type="project" value="InterPro"/>
</dbReference>
<dbReference type="Gene3D" id="3.30.70.580">
    <property type="entry name" value="Pseudouridine synthase I, catalytic domain, N-terminal subdomain"/>
    <property type="match status" value="1"/>
</dbReference>
<dbReference type="InterPro" id="IPR020103">
    <property type="entry name" value="PsdUridine_synth_cat_dom_sf"/>
</dbReference>
<dbReference type="PANTHER" id="PTHR11142">
    <property type="entry name" value="PSEUDOURIDYLATE SYNTHASE"/>
    <property type="match status" value="1"/>
</dbReference>
<dbReference type="GO" id="GO:0006397">
    <property type="term" value="P:mRNA processing"/>
    <property type="evidence" value="ECO:0007669"/>
    <property type="project" value="UniProtKB-KW"/>
</dbReference>
<dbReference type="SUPFAM" id="SSF55120">
    <property type="entry name" value="Pseudouridine synthase"/>
    <property type="match status" value="1"/>
</dbReference>
<feature type="active site" description="Nucleophile" evidence="9">
    <location>
        <position position="105"/>
    </location>
</feature>
<comment type="catalytic activity">
    <reaction evidence="8">
        <text>a uridine in tRNA = a pseudouridine in tRNA</text>
        <dbReference type="Rhea" id="RHEA:54572"/>
        <dbReference type="Rhea" id="RHEA-COMP:13339"/>
        <dbReference type="Rhea" id="RHEA-COMP:13934"/>
        <dbReference type="ChEBI" id="CHEBI:65314"/>
        <dbReference type="ChEBI" id="CHEBI:65315"/>
    </reaction>
</comment>
<dbReference type="GO" id="GO:1990481">
    <property type="term" value="P:mRNA pseudouridine synthesis"/>
    <property type="evidence" value="ECO:0007669"/>
    <property type="project" value="TreeGrafter"/>
</dbReference>
<proteinExistence type="inferred from homology"/>
<reference evidence="13 14" key="1">
    <citation type="submission" date="2024-03" db="EMBL/GenBank/DDBJ databases">
        <title>The Acrasis kona genome and developmental transcriptomes reveal deep origins of eukaryotic multicellular pathways.</title>
        <authorList>
            <person name="Sheikh S."/>
            <person name="Fu C.-J."/>
            <person name="Brown M.W."/>
            <person name="Baldauf S.L."/>
        </authorList>
    </citation>
    <scope>NUCLEOTIDE SEQUENCE [LARGE SCALE GENOMIC DNA]</scope>
    <source>
        <strain evidence="13 14">ATCC MYA-3509</strain>
    </source>
</reference>
<dbReference type="PANTHER" id="PTHR11142:SF4">
    <property type="entry name" value="PSEUDOURIDYLATE SYNTHASE 1 HOMOLOG"/>
    <property type="match status" value="1"/>
</dbReference>
<evidence type="ECO:0000313" key="13">
    <source>
        <dbReference type="EMBL" id="KAL0480454.1"/>
    </source>
</evidence>
<dbReference type="CDD" id="cd02568">
    <property type="entry name" value="PseudoU_synth_PUS1_PUS2"/>
    <property type="match status" value="1"/>
</dbReference>
<dbReference type="GO" id="GO:0005634">
    <property type="term" value="C:nucleus"/>
    <property type="evidence" value="ECO:0007669"/>
    <property type="project" value="UniProtKB-SubCell"/>
</dbReference>
<dbReference type="EMBL" id="JAOPGA020000657">
    <property type="protein sequence ID" value="KAL0480454.1"/>
    <property type="molecule type" value="Genomic_DNA"/>
</dbReference>
<keyword evidence="7" id="KW-0539">Nucleus</keyword>
<evidence type="ECO:0000313" key="14">
    <source>
        <dbReference type="Proteomes" id="UP001431209"/>
    </source>
</evidence>
<feature type="compositionally biased region" description="Acidic residues" evidence="11">
    <location>
        <begin position="21"/>
        <end position="31"/>
    </location>
</feature>
<accession>A0AAW2YTQ4</accession>
<dbReference type="InterPro" id="IPR041708">
    <property type="entry name" value="PUS1/PUS2-like"/>
</dbReference>
<evidence type="ECO:0000256" key="2">
    <source>
        <dbReference type="ARBA" id="ARBA00004123"/>
    </source>
</evidence>
<name>A0AAW2YTQ4_9EUKA</name>
<dbReference type="Pfam" id="PF01416">
    <property type="entry name" value="PseudoU_synth_1"/>
    <property type="match status" value="1"/>
</dbReference>
<organism evidence="13 14">
    <name type="scientific">Acrasis kona</name>
    <dbReference type="NCBI Taxonomy" id="1008807"/>
    <lineage>
        <taxon>Eukaryota</taxon>
        <taxon>Discoba</taxon>
        <taxon>Heterolobosea</taxon>
        <taxon>Tetramitia</taxon>
        <taxon>Eutetramitia</taxon>
        <taxon>Acrasidae</taxon>
        <taxon>Acrasis</taxon>
    </lineage>
</organism>
<dbReference type="InterPro" id="IPR020095">
    <property type="entry name" value="PsdUridine_synth_TruA_C"/>
</dbReference>
<keyword evidence="4" id="KW-0507">mRNA processing</keyword>
<evidence type="ECO:0000256" key="3">
    <source>
        <dbReference type="ARBA" id="ARBA00009375"/>
    </source>
</evidence>
<sequence>MSGAGLDEVELESSKKRTIDQVDDVDSDEDDGNKKMKKSPKAKVALAIGYQGTNYNGSQTQANANHDSVTVEDVLFQAIVRANGISQSNSDNMKKVSWHRTSRTDKGVHACINVISLKMMADPGIVDRINSELPEDIRVYGYKRVMTSFNPKNMCDSRQYEYVLPTFTLRPITEQERSVPDEQEITSVTQDQLSYRIDAATLERVRTLLNHYVGTRTYMNFTQKSKINGMNSTSRFIKEFTCSDPIVMDGMELVVMKVWGQSFMYNQIRKMIGFILYVLRGHAQESDFQLVFDAKKSYDVPLAPGAGLMLEMLHFEGYNNTHRNIHGPLKFEEYQPAMDELKAKIRLSIVKQEEKECIMSKWIHKLKSIEVRCRDTTQEEIDEIQKRKKTRAKYERDEY</sequence>
<dbReference type="FunFam" id="3.30.70.660:FF:000002">
    <property type="entry name" value="tRNA pseudouridine synthase"/>
    <property type="match status" value="1"/>
</dbReference>
<keyword evidence="6" id="KW-0413">Isomerase</keyword>
<gene>
    <name evidence="13" type="ORF">AKO1_011083</name>
</gene>